<dbReference type="InterPro" id="IPR010093">
    <property type="entry name" value="SinI_DNA-bd"/>
</dbReference>
<feature type="domain" description="Helix-turn-helix" evidence="1">
    <location>
        <begin position="8"/>
        <end position="57"/>
    </location>
</feature>
<dbReference type="AlphaFoldDB" id="A0A0M1VVU3"/>
<reference evidence="2 3" key="1">
    <citation type="submission" date="2011-10" db="EMBL/GenBank/DDBJ databases">
        <title>The Genome Sequence of Fusobacterium sp. 4_1_13.</title>
        <authorList>
            <consortium name="The Broad Institute Genome Sequencing Platform"/>
            <person name="Earl A."/>
            <person name="Ward D."/>
            <person name="Feldgarden M."/>
            <person name="Gevers D."/>
            <person name="Strauss J."/>
            <person name="Ambrose C."/>
            <person name="Allen-Vercoe E."/>
            <person name="Young S.K."/>
            <person name="Zeng Q."/>
            <person name="Gargeya S."/>
            <person name="Fitzgerald M."/>
            <person name="Haas B."/>
            <person name="Abouelleil A."/>
            <person name="Alvarado L."/>
            <person name="Arachchi H.M."/>
            <person name="Berlin A."/>
            <person name="Brown A."/>
            <person name="Chapman S.B."/>
            <person name="Chen Z."/>
            <person name="Dunbar C."/>
            <person name="Freedman E."/>
            <person name="Gearin G."/>
            <person name="Goldberg J."/>
            <person name="Griggs A."/>
            <person name="Gujja S."/>
            <person name="Heiman D."/>
            <person name="Howarth C."/>
            <person name="Larson L."/>
            <person name="Lui A."/>
            <person name="MacDonald P.J."/>
            <person name="Montmayeur A."/>
            <person name="Murphy C."/>
            <person name="Neiman D."/>
            <person name="Pearson M."/>
            <person name="Priest M."/>
            <person name="Roberts A."/>
            <person name="Saif S."/>
            <person name="Shea T."/>
            <person name="Shenoy N."/>
            <person name="Sisk P."/>
            <person name="Stolte C."/>
            <person name="Sykes S."/>
            <person name="Wortman J."/>
            <person name="Nusbaum C."/>
            <person name="Birren B."/>
        </authorList>
    </citation>
    <scope>NUCLEOTIDE SEQUENCE [LARGE SCALE GENOMIC DNA]</scope>
    <source>
        <strain evidence="2 3">4_1_13</strain>
    </source>
</reference>
<dbReference type="NCBIfam" id="TIGR01764">
    <property type="entry name" value="excise"/>
    <property type="match status" value="1"/>
</dbReference>
<protein>
    <submittedName>
        <fullName evidence="2">Excisionase family DNA binding domain-containing protein</fullName>
    </submittedName>
</protein>
<evidence type="ECO:0000313" key="2">
    <source>
        <dbReference type="EMBL" id="EEO40560.1"/>
    </source>
</evidence>
<sequence length="64" mass="7652">MLNKYPDVLTVKEAREILRIGMNSMYHILQSGELKSIKIGRIYKIKKENVIEYIDRKSKERIKE</sequence>
<dbReference type="InterPro" id="IPR041657">
    <property type="entry name" value="HTH_17"/>
</dbReference>
<proteinExistence type="predicted"/>
<evidence type="ECO:0000259" key="1">
    <source>
        <dbReference type="Pfam" id="PF12728"/>
    </source>
</evidence>
<organism evidence="2 3">
    <name type="scientific">Fusobacterium vincentii 4_1_13</name>
    <dbReference type="NCBI Taxonomy" id="469606"/>
    <lineage>
        <taxon>Bacteria</taxon>
        <taxon>Fusobacteriati</taxon>
        <taxon>Fusobacteriota</taxon>
        <taxon>Fusobacteriia</taxon>
        <taxon>Fusobacteriales</taxon>
        <taxon>Fusobacteriaceae</taxon>
        <taxon>Fusobacterium</taxon>
    </lineage>
</organism>
<dbReference type="EMBL" id="ACDE02000019">
    <property type="protein sequence ID" value="EEO40560.1"/>
    <property type="molecule type" value="Genomic_DNA"/>
</dbReference>
<dbReference type="Pfam" id="PF12728">
    <property type="entry name" value="HTH_17"/>
    <property type="match status" value="1"/>
</dbReference>
<evidence type="ECO:0000313" key="3">
    <source>
        <dbReference type="Proteomes" id="UP000004925"/>
    </source>
</evidence>
<dbReference type="RefSeq" id="WP_008803160.1">
    <property type="nucleotide sequence ID" value="NZ_KQ235737.1"/>
</dbReference>
<comment type="caution">
    <text evidence="2">The sequence shown here is derived from an EMBL/GenBank/DDBJ whole genome shotgun (WGS) entry which is preliminary data.</text>
</comment>
<dbReference type="GO" id="GO:0003677">
    <property type="term" value="F:DNA binding"/>
    <property type="evidence" value="ECO:0007669"/>
    <property type="project" value="InterPro"/>
</dbReference>
<dbReference type="HOGENOM" id="CLU_140176_16_1_0"/>
<dbReference type="Proteomes" id="UP000004925">
    <property type="component" value="Unassembled WGS sequence"/>
</dbReference>
<gene>
    <name evidence="2" type="ORF">FSCG_01273</name>
</gene>
<name>A0A0M1VVU3_FUSVC</name>
<accession>A0A0M1VVU3</accession>